<keyword evidence="5 9" id="KW-0472">Membrane</keyword>
<evidence type="ECO:0000256" key="6">
    <source>
        <dbReference type="ARBA" id="ARBA00023170"/>
    </source>
</evidence>
<dbReference type="EnsemblMetazoa" id="XM_038213954.1">
    <property type="protein sequence ID" value="XP_038069882.1"/>
    <property type="gene ID" value="LOC119739126"/>
</dbReference>
<evidence type="ECO:0000259" key="10">
    <source>
        <dbReference type="PROSITE" id="PS50262"/>
    </source>
</evidence>
<evidence type="ECO:0000256" key="3">
    <source>
        <dbReference type="ARBA" id="ARBA00022989"/>
    </source>
</evidence>
<dbReference type="SUPFAM" id="SSF81321">
    <property type="entry name" value="Family A G protein-coupled receptor-like"/>
    <property type="match status" value="1"/>
</dbReference>
<dbReference type="PRINTS" id="PR00237">
    <property type="entry name" value="GPCRRHODOPSN"/>
</dbReference>
<feature type="transmembrane region" description="Helical" evidence="9">
    <location>
        <begin position="335"/>
        <end position="357"/>
    </location>
</feature>
<dbReference type="AlphaFoldDB" id="A0A914B1L0"/>
<evidence type="ECO:0000256" key="8">
    <source>
        <dbReference type="SAM" id="MobiDB-lite"/>
    </source>
</evidence>
<dbReference type="GeneID" id="119739126"/>
<feature type="transmembrane region" description="Helical" evidence="9">
    <location>
        <begin position="138"/>
        <end position="160"/>
    </location>
</feature>
<protein>
    <recommendedName>
        <fullName evidence="10">G-protein coupled receptors family 1 profile domain-containing protein</fullName>
    </recommendedName>
</protein>
<dbReference type="PANTHER" id="PTHR24238:SF47">
    <property type="entry name" value="ECDYSTEROIDS_DOPAMINE RECEPTOR-RELATED"/>
    <property type="match status" value="1"/>
</dbReference>
<evidence type="ECO:0000256" key="2">
    <source>
        <dbReference type="ARBA" id="ARBA00022692"/>
    </source>
</evidence>
<dbReference type="Pfam" id="PF00001">
    <property type="entry name" value="7tm_1"/>
    <property type="match status" value="1"/>
</dbReference>
<sequence>MSFNTSTSLRTQHDFTAKLEVARWIACALWLVYFTVGLPGNLLILFVYRAKRFRTTTHVFIGGLAVADLLTCLLRLADAVAMASVRRYLDYDRQSAVNFLSRGFMYTTALLTTAIALDRFDAVCRSLCRSITLRRAKIGTVACFAVGFIGILPEAGHKIHEGLQGEVTSDTFFIRSVVKFIPVSLYILSLFAVAIFYGIIFRFVRKRGRIVAMLREASTHRGEHAESELTAGSNSLEVAFVVSSARAVPSTMSQQSPSQDERGGEGSSIRPNPPQAASSRVTTRPHPTNSQSRTTKMLFIATFLFFVLWFPNIYLKFYALGSLFKDFSKSSDHANVVAALLVLKDIVYFNSVINAFVYSIANKRFRVECQILIRRMRARL</sequence>
<feature type="domain" description="G-protein coupled receptors family 1 profile" evidence="10">
    <location>
        <begin position="40"/>
        <end position="358"/>
    </location>
</feature>
<feature type="region of interest" description="Disordered" evidence="8">
    <location>
        <begin position="247"/>
        <end position="291"/>
    </location>
</feature>
<evidence type="ECO:0000256" key="4">
    <source>
        <dbReference type="ARBA" id="ARBA00023040"/>
    </source>
</evidence>
<reference evidence="11" key="1">
    <citation type="submission" date="2022-11" db="UniProtKB">
        <authorList>
            <consortium name="EnsemblMetazoa"/>
        </authorList>
    </citation>
    <scope>IDENTIFICATION</scope>
</reference>
<feature type="compositionally biased region" description="Polar residues" evidence="8">
    <location>
        <begin position="275"/>
        <end position="291"/>
    </location>
</feature>
<name>A0A914B1L0_PATMI</name>
<keyword evidence="3 9" id="KW-1133">Transmembrane helix</keyword>
<dbReference type="GO" id="GO:0004930">
    <property type="term" value="F:G protein-coupled receptor activity"/>
    <property type="evidence" value="ECO:0007669"/>
    <property type="project" value="UniProtKB-KW"/>
</dbReference>
<dbReference type="InterPro" id="IPR000276">
    <property type="entry name" value="GPCR_Rhodpsn"/>
</dbReference>
<dbReference type="CDD" id="cd00637">
    <property type="entry name" value="7tm_classA_rhodopsin-like"/>
    <property type="match status" value="1"/>
</dbReference>
<accession>A0A914B1L0</accession>
<dbReference type="RefSeq" id="XP_038069882.1">
    <property type="nucleotide sequence ID" value="XM_038213954.1"/>
</dbReference>
<dbReference type="OrthoDB" id="6147321at2759"/>
<evidence type="ECO:0000256" key="7">
    <source>
        <dbReference type="ARBA" id="ARBA00023224"/>
    </source>
</evidence>
<feature type="transmembrane region" description="Helical" evidence="9">
    <location>
        <begin position="297"/>
        <end position="315"/>
    </location>
</feature>
<evidence type="ECO:0000313" key="11">
    <source>
        <dbReference type="EnsemblMetazoa" id="XP_038069882.1"/>
    </source>
</evidence>
<keyword evidence="4" id="KW-0297">G-protein coupled receptor</keyword>
<feature type="transmembrane region" description="Helical" evidence="9">
    <location>
        <begin position="21"/>
        <end position="47"/>
    </location>
</feature>
<dbReference type="PROSITE" id="PS50262">
    <property type="entry name" value="G_PROTEIN_RECEP_F1_2"/>
    <property type="match status" value="1"/>
</dbReference>
<dbReference type="Gene3D" id="1.20.1070.10">
    <property type="entry name" value="Rhodopsin 7-helix transmembrane proteins"/>
    <property type="match status" value="1"/>
</dbReference>
<keyword evidence="7" id="KW-0807">Transducer</keyword>
<dbReference type="PANTHER" id="PTHR24238">
    <property type="entry name" value="G-PROTEIN COUPLED RECEPTOR"/>
    <property type="match status" value="1"/>
</dbReference>
<dbReference type="SMART" id="SM01381">
    <property type="entry name" value="7TM_GPCR_Srsx"/>
    <property type="match status" value="1"/>
</dbReference>
<feature type="transmembrane region" description="Helical" evidence="9">
    <location>
        <begin position="97"/>
        <end position="117"/>
    </location>
</feature>
<organism evidence="11 12">
    <name type="scientific">Patiria miniata</name>
    <name type="common">Bat star</name>
    <name type="synonym">Asterina miniata</name>
    <dbReference type="NCBI Taxonomy" id="46514"/>
    <lineage>
        <taxon>Eukaryota</taxon>
        <taxon>Metazoa</taxon>
        <taxon>Echinodermata</taxon>
        <taxon>Eleutherozoa</taxon>
        <taxon>Asterozoa</taxon>
        <taxon>Asteroidea</taxon>
        <taxon>Valvatacea</taxon>
        <taxon>Valvatida</taxon>
        <taxon>Asterinidae</taxon>
        <taxon>Patiria</taxon>
    </lineage>
</organism>
<comment type="subcellular location">
    <subcellularLocation>
        <location evidence="1">Membrane</location>
        <topology evidence="1">Multi-pass membrane protein</topology>
    </subcellularLocation>
</comment>
<dbReference type="OMA" id="ARWIACA"/>
<keyword evidence="6" id="KW-0675">Receptor</keyword>
<keyword evidence="12" id="KW-1185">Reference proteome</keyword>
<dbReference type="Proteomes" id="UP000887568">
    <property type="component" value="Unplaced"/>
</dbReference>
<dbReference type="GO" id="GO:0016020">
    <property type="term" value="C:membrane"/>
    <property type="evidence" value="ECO:0007669"/>
    <property type="project" value="UniProtKB-SubCell"/>
</dbReference>
<keyword evidence="2 9" id="KW-0812">Transmembrane</keyword>
<evidence type="ECO:0000256" key="9">
    <source>
        <dbReference type="SAM" id="Phobius"/>
    </source>
</evidence>
<feature type="transmembrane region" description="Helical" evidence="9">
    <location>
        <begin position="59"/>
        <end position="77"/>
    </location>
</feature>
<evidence type="ECO:0000256" key="1">
    <source>
        <dbReference type="ARBA" id="ARBA00004141"/>
    </source>
</evidence>
<proteinExistence type="predicted"/>
<feature type="transmembrane region" description="Helical" evidence="9">
    <location>
        <begin position="180"/>
        <end position="204"/>
    </location>
</feature>
<dbReference type="InterPro" id="IPR017452">
    <property type="entry name" value="GPCR_Rhodpsn_7TM"/>
</dbReference>
<evidence type="ECO:0000256" key="5">
    <source>
        <dbReference type="ARBA" id="ARBA00023136"/>
    </source>
</evidence>
<evidence type="ECO:0000313" key="12">
    <source>
        <dbReference type="Proteomes" id="UP000887568"/>
    </source>
</evidence>